<gene>
    <name evidence="2" type="ORF">GCM10008939_10950</name>
</gene>
<reference evidence="2" key="1">
    <citation type="journal article" date="2014" name="Int. J. Syst. Evol. Microbiol.">
        <title>Complete genome sequence of Corynebacterium casei LMG S-19264T (=DSM 44701T), isolated from a smear-ripened cheese.</title>
        <authorList>
            <consortium name="US DOE Joint Genome Institute (JGI-PGF)"/>
            <person name="Walter F."/>
            <person name="Albersmeier A."/>
            <person name="Kalinowski J."/>
            <person name="Ruckert C."/>
        </authorList>
    </citation>
    <scope>NUCLEOTIDE SEQUENCE</scope>
    <source>
        <strain evidence="2">JCM 14371</strain>
    </source>
</reference>
<comment type="caution">
    <text evidence="2">The sequence shown here is derived from an EMBL/GenBank/DDBJ whole genome shotgun (WGS) entry which is preliminary data.</text>
</comment>
<accession>A0A917PA61</accession>
<name>A0A917PA61_9DEIO</name>
<evidence type="ECO:0000313" key="2">
    <source>
        <dbReference type="EMBL" id="GGJ68341.1"/>
    </source>
</evidence>
<dbReference type="Proteomes" id="UP000635726">
    <property type="component" value="Unassembled WGS sequence"/>
</dbReference>
<keyword evidence="3" id="KW-1185">Reference proteome</keyword>
<feature type="domain" description="DUF4384" evidence="1">
    <location>
        <begin position="10"/>
        <end position="98"/>
    </location>
</feature>
<evidence type="ECO:0000259" key="1">
    <source>
        <dbReference type="Pfam" id="PF14326"/>
    </source>
</evidence>
<protein>
    <recommendedName>
        <fullName evidence="1">DUF4384 domain-containing protein</fullName>
    </recommendedName>
</protein>
<dbReference type="Pfam" id="PF14326">
    <property type="entry name" value="DUF4384"/>
    <property type="match status" value="1"/>
</dbReference>
<reference evidence="2" key="2">
    <citation type="submission" date="2020-09" db="EMBL/GenBank/DDBJ databases">
        <authorList>
            <person name="Sun Q."/>
            <person name="Ohkuma M."/>
        </authorList>
    </citation>
    <scope>NUCLEOTIDE SEQUENCE</scope>
    <source>
        <strain evidence="2">JCM 14371</strain>
    </source>
</reference>
<dbReference type="InterPro" id="IPR025493">
    <property type="entry name" value="DUF4384"/>
</dbReference>
<evidence type="ECO:0000313" key="3">
    <source>
        <dbReference type="Proteomes" id="UP000635726"/>
    </source>
</evidence>
<proteinExistence type="predicted"/>
<sequence>MTLALPASTLRAGDNFALTTSVDRTSAYLYLYSVDPAGQIQQLLPNRTGSATKPLPEQPFLVEAGQTIAFPSKDARFSVFVEGPPGTSTLVAFASVQPLNLDALRTYPSTSDTFAQMNIAGFNALSEGLKMAADALPGNLYAQTTAAFTVVK</sequence>
<organism evidence="2 3">
    <name type="scientific">Deinococcus aquiradiocola</name>
    <dbReference type="NCBI Taxonomy" id="393059"/>
    <lineage>
        <taxon>Bacteria</taxon>
        <taxon>Thermotogati</taxon>
        <taxon>Deinococcota</taxon>
        <taxon>Deinococci</taxon>
        <taxon>Deinococcales</taxon>
        <taxon>Deinococcaceae</taxon>
        <taxon>Deinococcus</taxon>
    </lineage>
</organism>
<dbReference type="AlphaFoldDB" id="A0A917PA61"/>
<dbReference type="EMBL" id="BMOE01000002">
    <property type="protein sequence ID" value="GGJ68341.1"/>
    <property type="molecule type" value="Genomic_DNA"/>
</dbReference>